<comment type="caution">
    <text evidence="1">The sequence shown here is derived from an EMBL/GenBank/DDBJ whole genome shotgun (WGS) entry which is preliminary data.</text>
</comment>
<reference evidence="1" key="1">
    <citation type="submission" date="2021-02" db="EMBL/GenBank/DDBJ databases">
        <authorList>
            <consortium name="DOE Joint Genome Institute"/>
            <person name="Ahrendt S."/>
            <person name="Looney B.P."/>
            <person name="Miyauchi S."/>
            <person name="Morin E."/>
            <person name="Drula E."/>
            <person name="Courty P.E."/>
            <person name="Chicoki N."/>
            <person name="Fauchery L."/>
            <person name="Kohler A."/>
            <person name="Kuo A."/>
            <person name="Labutti K."/>
            <person name="Pangilinan J."/>
            <person name="Lipzen A."/>
            <person name="Riley R."/>
            <person name="Andreopoulos W."/>
            <person name="He G."/>
            <person name="Johnson J."/>
            <person name="Barry K.W."/>
            <person name="Grigoriev I.V."/>
            <person name="Nagy L."/>
            <person name="Hibbett D."/>
            <person name="Henrissat B."/>
            <person name="Matheny P.B."/>
            <person name="Labbe J."/>
            <person name="Martin F."/>
        </authorList>
    </citation>
    <scope>NUCLEOTIDE SEQUENCE</scope>
    <source>
        <strain evidence="1">EC-137</strain>
    </source>
</reference>
<accession>A0ACB8QB22</accession>
<organism evidence="1 2">
    <name type="scientific">Vararia minispora EC-137</name>
    <dbReference type="NCBI Taxonomy" id="1314806"/>
    <lineage>
        <taxon>Eukaryota</taxon>
        <taxon>Fungi</taxon>
        <taxon>Dikarya</taxon>
        <taxon>Basidiomycota</taxon>
        <taxon>Agaricomycotina</taxon>
        <taxon>Agaricomycetes</taxon>
        <taxon>Russulales</taxon>
        <taxon>Lachnocladiaceae</taxon>
        <taxon>Vararia</taxon>
    </lineage>
</organism>
<feature type="non-terminal residue" evidence="1">
    <location>
        <position position="1"/>
    </location>
</feature>
<gene>
    <name evidence="1" type="ORF">K488DRAFT_57506</name>
</gene>
<dbReference type="EMBL" id="MU273711">
    <property type="protein sequence ID" value="KAI0028949.1"/>
    <property type="molecule type" value="Genomic_DNA"/>
</dbReference>
<name>A0ACB8QB22_9AGAM</name>
<keyword evidence="2" id="KW-1185">Reference proteome</keyword>
<reference evidence="1" key="2">
    <citation type="journal article" date="2022" name="New Phytol.">
        <title>Evolutionary transition to the ectomycorrhizal habit in the genomes of a hyperdiverse lineage of mushroom-forming fungi.</title>
        <authorList>
            <person name="Looney B."/>
            <person name="Miyauchi S."/>
            <person name="Morin E."/>
            <person name="Drula E."/>
            <person name="Courty P.E."/>
            <person name="Kohler A."/>
            <person name="Kuo A."/>
            <person name="LaButti K."/>
            <person name="Pangilinan J."/>
            <person name="Lipzen A."/>
            <person name="Riley R."/>
            <person name="Andreopoulos W."/>
            <person name="He G."/>
            <person name="Johnson J."/>
            <person name="Nolan M."/>
            <person name="Tritt A."/>
            <person name="Barry K.W."/>
            <person name="Grigoriev I.V."/>
            <person name="Nagy L.G."/>
            <person name="Hibbett D."/>
            <person name="Henrissat B."/>
            <person name="Matheny P.B."/>
            <person name="Labbe J."/>
            <person name="Martin F.M."/>
        </authorList>
    </citation>
    <scope>NUCLEOTIDE SEQUENCE</scope>
    <source>
        <strain evidence="1">EC-137</strain>
    </source>
</reference>
<dbReference type="Proteomes" id="UP000814128">
    <property type="component" value="Unassembled WGS sequence"/>
</dbReference>
<proteinExistence type="predicted"/>
<protein>
    <submittedName>
        <fullName evidence="1">Uncharacterized protein</fullName>
    </submittedName>
</protein>
<evidence type="ECO:0000313" key="2">
    <source>
        <dbReference type="Proteomes" id="UP000814128"/>
    </source>
</evidence>
<evidence type="ECO:0000313" key="1">
    <source>
        <dbReference type="EMBL" id="KAI0028949.1"/>
    </source>
</evidence>
<sequence>RSSDVISDNRVNVYEEGSDRLMWYKESFLTEDEIVEHVVDNASSTTLWTIHKPLRGWYIHLRAPSFPPKSFIAFAPVPPSSHHHVPAALFFSCRTLTRRPRFPGLAPPTSSETSAQPRMSIESDITLASVPDSSAHTYPPPPTPPAVFVSPPSPASVNAKLAQIPSQPPPSRPRLQLTTLVLAPHTQPPPADDGSFFSRVTRAFRNNAPALSNSFSLFPVLPPPQPSSQTQVLASPTSTAPLRQVQKQNKHPQLTGPLGARPVLVFRDTTPVFTVHQSSGVLELDLDEIRALGVDMAFWIAVALAYGEFLGDRDVSMNVDFLIDATDRSNRGIWPQLRIEDRLQYCMEIWSDTNLSRACRRVWALVSCGDVGIFQSENVRSGHGSR</sequence>